<reference evidence="1" key="2">
    <citation type="journal article" date="2024" name="Plant">
        <title>Genomic evolution and insights into agronomic trait innovations of Sesamum species.</title>
        <authorList>
            <person name="Miao H."/>
            <person name="Wang L."/>
            <person name="Qu L."/>
            <person name="Liu H."/>
            <person name="Sun Y."/>
            <person name="Le M."/>
            <person name="Wang Q."/>
            <person name="Wei S."/>
            <person name="Zheng Y."/>
            <person name="Lin W."/>
            <person name="Duan Y."/>
            <person name="Cao H."/>
            <person name="Xiong S."/>
            <person name="Wang X."/>
            <person name="Wei L."/>
            <person name="Li C."/>
            <person name="Ma Q."/>
            <person name="Ju M."/>
            <person name="Zhao R."/>
            <person name="Li G."/>
            <person name="Mu C."/>
            <person name="Tian Q."/>
            <person name="Mei H."/>
            <person name="Zhang T."/>
            <person name="Gao T."/>
            <person name="Zhang H."/>
        </authorList>
    </citation>
    <scope>NUCLEOTIDE SEQUENCE</scope>
    <source>
        <strain evidence="1">G02</strain>
    </source>
</reference>
<comment type="caution">
    <text evidence="1">The sequence shown here is derived from an EMBL/GenBank/DDBJ whole genome shotgun (WGS) entry which is preliminary data.</text>
</comment>
<dbReference type="AlphaFoldDB" id="A0AAW2PZC2"/>
<dbReference type="PANTHER" id="PTHR33116:SF86">
    <property type="entry name" value="REVERSE TRANSCRIPTASE DOMAIN-CONTAINING PROTEIN"/>
    <property type="match status" value="1"/>
</dbReference>
<gene>
    <name evidence="1" type="ORF">Sradi_3772000</name>
</gene>
<proteinExistence type="predicted"/>
<name>A0AAW2PZC2_SESRA</name>
<protein>
    <recommendedName>
        <fullName evidence="2">Reverse transcriptase domain-containing protein</fullName>
    </recommendedName>
</protein>
<dbReference type="PANTHER" id="PTHR33116">
    <property type="entry name" value="REVERSE TRANSCRIPTASE ZINC-BINDING DOMAIN-CONTAINING PROTEIN-RELATED-RELATED"/>
    <property type="match status" value="1"/>
</dbReference>
<accession>A0AAW2PZC2</accession>
<reference evidence="1" key="1">
    <citation type="submission" date="2020-06" db="EMBL/GenBank/DDBJ databases">
        <authorList>
            <person name="Li T."/>
            <person name="Hu X."/>
            <person name="Zhang T."/>
            <person name="Song X."/>
            <person name="Zhang H."/>
            <person name="Dai N."/>
            <person name="Sheng W."/>
            <person name="Hou X."/>
            <person name="Wei L."/>
        </authorList>
    </citation>
    <scope>NUCLEOTIDE SEQUENCE</scope>
    <source>
        <strain evidence="1">G02</strain>
        <tissue evidence="1">Leaf</tissue>
    </source>
</reference>
<sequence>MFKFEAMWARPAECEALFQECWGRTIIDDAGARILERTESVCEGLIGWDKTRFGNVRRRVKELEDQLARMAKNPLSVADLTVIGMLLRELDEVISYEELLWKQRGKAQWLRQGDRNTPYFHARATARKRKNSISRLQDKDGDWCLLVRGFNRLSLPTSTIYFSHLVPPMRLLTWSLGDTNKSHRGYERGTSPTLLRLITDNVLMTYELNHYFEHKTWGSKLSISVFLWSLLMGVGISRHGPRVSHLLFADDTLLFCQATYGAMEGVGRILKEFKAASRLMVNLEKSSIAFSHNVLDDLKENLASTLGIPVVARQDKYLGLWELVGCSKKEIFQNLKDWVSARLQSWRCQNLSQIGKVVLLKLVVQAMPMYVMGCFFVPTSIFREIEGLMIDFLWHNKASRRTHWLSWDKLCASKNEGGVSLGRWGYLSNVSKTVVENSYEFGFLAQSDVKTKIFSPHGCPAHDCKDWEFFHLAQHLCISRSNSIWDAMACRDWLERSHLEGQVDSATHLLPGNYSPQHSL</sequence>
<organism evidence="1">
    <name type="scientific">Sesamum radiatum</name>
    <name type="common">Black benniseed</name>
    <dbReference type="NCBI Taxonomy" id="300843"/>
    <lineage>
        <taxon>Eukaryota</taxon>
        <taxon>Viridiplantae</taxon>
        <taxon>Streptophyta</taxon>
        <taxon>Embryophyta</taxon>
        <taxon>Tracheophyta</taxon>
        <taxon>Spermatophyta</taxon>
        <taxon>Magnoliopsida</taxon>
        <taxon>eudicotyledons</taxon>
        <taxon>Gunneridae</taxon>
        <taxon>Pentapetalae</taxon>
        <taxon>asterids</taxon>
        <taxon>lamiids</taxon>
        <taxon>Lamiales</taxon>
        <taxon>Pedaliaceae</taxon>
        <taxon>Sesamum</taxon>
    </lineage>
</organism>
<evidence type="ECO:0008006" key="2">
    <source>
        <dbReference type="Google" id="ProtNLM"/>
    </source>
</evidence>
<evidence type="ECO:0000313" key="1">
    <source>
        <dbReference type="EMBL" id="KAL0360875.1"/>
    </source>
</evidence>
<dbReference type="EMBL" id="JACGWJ010000016">
    <property type="protein sequence ID" value="KAL0360875.1"/>
    <property type="molecule type" value="Genomic_DNA"/>
</dbReference>